<keyword evidence="2" id="KW-0547">Nucleotide-binding</keyword>
<evidence type="ECO:0000313" key="3">
    <source>
        <dbReference type="Proteomes" id="UP000254208"/>
    </source>
</evidence>
<sequence length="117" mass="12595">MAALIDLQGITRRYGEGENQVTVLKNVSLQINAGEMVAIIGASGSGKSTLMNIIGCLDKPTEGNYCIDGQSVATLDNDQLAELRREHFGFIFQRYHLLSHLSAEQNVEVPAVYAGAG</sequence>
<dbReference type="PANTHER" id="PTHR42798">
    <property type="entry name" value="LIPOPROTEIN-RELEASING SYSTEM ATP-BINDING PROTEIN LOLD"/>
    <property type="match status" value="1"/>
</dbReference>
<dbReference type="EC" id="3.6.3.-" evidence="2"/>
<evidence type="ECO:0000313" key="2">
    <source>
        <dbReference type="EMBL" id="SUC32279.1"/>
    </source>
</evidence>
<protein>
    <submittedName>
        <fullName evidence="2">Macrolide export ATP-binding/permease protein MacB</fullName>
        <ecNumber evidence="2">3.6.3.-</ecNumber>
    </submittedName>
</protein>
<reference evidence="2 3" key="1">
    <citation type="submission" date="2018-06" db="EMBL/GenBank/DDBJ databases">
        <authorList>
            <consortium name="Pathogen Informatics"/>
            <person name="Doyle S."/>
        </authorList>
    </citation>
    <scope>NUCLEOTIDE SEQUENCE [LARGE SCALE GENOMIC DNA]</scope>
    <source>
        <strain evidence="2 3">NCTC11801</strain>
    </source>
</reference>
<accession>A0A379FU38</accession>
<dbReference type="GO" id="GO:0016887">
    <property type="term" value="F:ATP hydrolysis activity"/>
    <property type="evidence" value="ECO:0007669"/>
    <property type="project" value="InterPro"/>
</dbReference>
<dbReference type="PANTHER" id="PTHR42798:SF2">
    <property type="entry name" value="ABC TRANSPORTER ATP-BINDING PROTEIN MG467-RELATED"/>
    <property type="match status" value="1"/>
</dbReference>
<dbReference type="SUPFAM" id="SSF52540">
    <property type="entry name" value="P-loop containing nucleoside triphosphate hydrolases"/>
    <property type="match status" value="1"/>
</dbReference>
<dbReference type="Gene3D" id="3.40.50.300">
    <property type="entry name" value="P-loop containing nucleotide triphosphate hydrolases"/>
    <property type="match status" value="1"/>
</dbReference>
<dbReference type="GO" id="GO:0005524">
    <property type="term" value="F:ATP binding"/>
    <property type="evidence" value="ECO:0007669"/>
    <property type="project" value="UniProtKB-KW"/>
</dbReference>
<organism evidence="2 3">
    <name type="scientific">Providencia rettgeri</name>
    <dbReference type="NCBI Taxonomy" id="587"/>
    <lineage>
        <taxon>Bacteria</taxon>
        <taxon>Pseudomonadati</taxon>
        <taxon>Pseudomonadota</taxon>
        <taxon>Gammaproteobacteria</taxon>
        <taxon>Enterobacterales</taxon>
        <taxon>Morganellaceae</taxon>
        <taxon>Providencia</taxon>
    </lineage>
</organism>
<dbReference type="EMBL" id="UGTZ01000001">
    <property type="protein sequence ID" value="SUC32279.1"/>
    <property type="molecule type" value="Genomic_DNA"/>
</dbReference>
<dbReference type="InterPro" id="IPR003439">
    <property type="entry name" value="ABC_transporter-like_ATP-bd"/>
</dbReference>
<dbReference type="AlphaFoldDB" id="A0A379FU38"/>
<dbReference type="Pfam" id="PF00005">
    <property type="entry name" value="ABC_tran"/>
    <property type="match status" value="1"/>
</dbReference>
<feature type="domain" description="ABC transporter" evidence="1">
    <location>
        <begin position="24"/>
        <end position="106"/>
    </location>
</feature>
<gene>
    <name evidence="2" type="primary">macB_3</name>
    <name evidence="2" type="ORF">NCTC11801_03255</name>
</gene>
<evidence type="ECO:0000259" key="1">
    <source>
        <dbReference type="Pfam" id="PF00005"/>
    </source>
</evidence>
<proteinExistence type="predicted"/>
<name>A0A379FU38_PRORE</name>
<dbReference type="Proteomes" id="UP000254208">
    <property type="component" value="Unassembled WGS sequence"/>
</dbReference>
<keyword evidence="2" id="KW-0378">Hydrolase</keyword>
<keyword evidence="2" id="KW-0067">ATP-binding</keyword>
<dbReference type="InterPro" id="IPR027417">
    <property type="entry name" value="P-loop_NTPase"/>
</dbReference>